<organism evidence="1 2">
    <name type="scientific">Bdellovibrio bacteriovorus</name>
    <dbReference type="NCBI Taxonomy" id="959"/>
    <lineage>
        <taxon>Bacteria</taxon>
        <taxon>Pseudomonadati</taxon>
        <taxon>Bdellovibrionota</taxon>
        <taxon>Bdellovibrionia</taxon>
        <taxon>Bdellovibrionales</taxon>
        <taxon>Pseudobdellovibrionaceae</taxon>
        <taxon>Bdellovibrio</taxon>
    </lineage>
</organism>
<sequence length="59" mass="6609">MIYSTKVQAVSRAYKQVAAIERAKPVINSGLDTQSQHQHFAQGDSKKSFSQILKERMGN</sequence>
<dbReference type="Proteomes" id="UP000075320">
    <property type="component" value="Unassembled WGS sequence"/>
</dbReference>
<keyword evidence="2" id="KW-1185">Reference proteome</keyword>
<dbReference type="AlphaFoldDB" id="A0A150WGY7"/>
<evidence type="ECO:0000313" key="1">
    <source>
        <dbReference type="EMBL" id="KYG62443.1"/>
    </source>
</evidence>
<dbReference type="RefSeq" id="WP_061836404.1">
    <property type="nucleotide sequence ID" value="NZ_LUKE01000005.1"/>
</dbReference>
<reference evidence="1 2" key="1">
    <citation type="submission" date="2016-03" db="EMBL/GenBank/DDBJ databases">
        <authorList>
            <person name="Ploux O."/>
        </authorList>
    </citation>
    <scope>NUCLEOTIDE SEQUENCE [LARGE SCALE GENOMIC DNA]</scope>
    <source>
        <strain evidence="1 2">R0</strain>
    </source>
</reference>
<gene>
    <name evidence="1" type="ORF">AZI86_16555</name>
</gene>
<protein>
    <submittedName>
        <fullName evidence="1">Uncharacterized protein</fullName>
    </submittedName>
</protein>
<name>A0A150WGY7_BDEBC</name>
<dbReference type="EMBL" id="LUKE01000005">
    <property type="protein sequence ID" value="KYG62443.1"/>
    <property type="molecule type" value="Genomic_DNA"/>
</dbReference>
<accession>A0A150WGY7</accession>
<proteinExistence type="predicted"/>
<comment type="caution">
    <text evidence="1">The sequence shown here is derived from an EMBL/GenBank/DDBJ whole genome shotgun (WGS) entry which is preliminary data.</text>
</comment>
<evidence type="ECO:0000313" key="2">
    <source>
        <dbReference type="Proteomes" id="UP000075320"/>
    </source>
</evidence>